<feature type="region of interest" description="Disordered" evidence="8">
    <location>
        <begin position="474"/>
        <end position="539"/>
    </location>
</feature>
<dbReference type="Pfam" id="PF04935">
    <property type="entry name" value="SURF6"/>
    <property type="match status" value="1"/>
</dbReference>
<evidence type="ECO:0000256" key="3">
    <source>
        <dbReference type="ARBA" id="ARBA00022692"/>
    </source>
</evidence>
<sequence>MDAFEDLADPPASVVAVAQNRFLSSRMIESTLYAVVWSVLKAKRARLKYADGFIARFYDISEHVSPIMAFGFLGSNQDLKDLCNYFKSQICNFLIDLFNAERVRFTCVEDLADDIWQICRARAQITRVVVCLDLLSKMADTNPDLEFIAELKQCDDFYCSLVDLIPPDNFGFDEDVKEQLKNYKHKSIEAKLKEYEKDRLSAAGRQVIGRLDYAQPKTVTDIWKFLDNQRPGVSTSKRGHFKNKPMKRKLADKNGANDSKSQDEISFNLADKQQAKRNSKKSKQSETEANREQLVAKLQAKLEKLRKSRESNKEGEAIKKKREKNLQRKMKRVQLNSGNKVNGLISKDALSNGAPNSNAKGKKVDDGSQKKVIKNSEGQIVYSKFDFAVTGLRKEDLKNKETEKSENRGALKRKREFAGKDYKKLLEKVEQKEQKLADLKEKDPEKAAQIENNQKWEKALEKVEGIKVKDDKKMLKMNIKRKEKQKSKTKHEWTKRDDNVKAKMAKRQDKRRENLKARSDQKKARKIEKAKKKGRIAIP</sequence>
<accession>A0A915IU26</accession>
<organism evidence="10 11">
    <name type="scientific">Romanomermis culicivorax</name>
    <name type="common">Nematode worm</name>
    <dbReference type="NCBI Taxonomy" id="13658"/>
    <lineage>
        <taxon>Eukaryota</taxon>
        <taxon>Metazoa</taxon>
        <taxon>Ecdysozoa</taxon>
        <taxon>Nematoda</taxon>
        <taxon>Enoplea</taxon>
        <taxon>Dorylaimia</taxon>
        <taxon>Mermithida</taxon>
        <taxon>Mermithoidea</taxon>
        <taxon>Mermithidae</taxon>
        <taxon>Romanomermis</taxon>
    </lineage>
</organism>
<feature type="compositionally biased region" description="Basic residues" evidence="8">
    <location>
        <begin position="237"/>
        <end position="250"/>
    </location>
</feature>
<dbReference type="Pfam" id="PF10265">
    <property type="entry name" value="Miga"/>
    <property type="match status" value="1"/>
</dbReference>
<feature type="compositionally biased region" description="Basic and acidic residues" evidence="8">
    <location>
        <begin position="304"/>
        <end position="318"/>
    </location>
</feature>
<dbReference type="PANTHER" id="PTHR21508">
    <property type="entry name" value="MITOGUARDIN"/>
    <property type="match status" value="1"/>
</dbReference>
<evidence type="ECO:0000256" key="1">
    <source>
        <dbReference type="ARBA" id="ARBA00004294"/>
    </source>
</evidence>
<keyword evidence="6" id="KW-0496">Mitochondrion</keyword>
<dbReference type="InterPro" id="IPR029190">
    <property type="entry name" value="Rrp14/SURF6_C"/>
</dbReference>
<comment type="similarity">
    <text evidence="2">Belongs to the mitoguardin family.</text>
</comment>
<feature type="region of interest" description="Disordered" evidence="8">
    <location>
        <begin position="398"/>
        <end position="417"/>
    </location>
</feature>
<evidence type="ECO:0000313" key="11">
    <source>
        <dbReference type="WBParaSite" id="nRc.2.0.1.t17553-RA"/>
    </source>
</evidence>
<feature type="region of interest" description="Disordered" evidence="8">
    <location>
        <begin position="232"/>
        <end position="291"/>
    </location>
</feature>
<dbReference type="InterPro" id="IPR019392">
    <property type="entry name" value="Miga"/>
</dbReference>
<keyword evidence="7" id="KW-0472">Membrane</keyword>
<feature type="compositionally biased region" description="Basic and acidic residues" evidence="8">
    <location>
        <begin position="490"/>
        <end position="522"/>
    </location>
</feature>
<evidence type="ECO:0000256" key="2">
    <source>
        <dbReference type="ARBA" id="ARBA00008969"/>
    </source>
</evidence>
<reference evidence="11" key="1">
    <citation type="submission" date="2022-11" db="UniProtKB">
        <authorList>
            <consortium name="WormBaseParasite"/>
        </authorList>
    </citation>
    <scope>IDENTIFICATION</scope>
</reference>
<evidence type="ECO:0000256" key="4">
    <source>
        <dbReference type="ARBA" id="ARBA00022787"/>
    </source>
</evidence>
<name>A0A915IU26_ROMCU</name>
<keyword evidence="3" id="KW-0812">Transmembrane</keyword>
<feature type="compositionally biased region" description="Basic residues" evidence="8">
    <location>
        <begin position="478"/>
        <end position="489"/>
    </location>
</feature>
<proteinExistence type="inferred from homology"/>
<evidence type="ECO:0000256" key="7">
    <source>
        <dbReference type="ARBA" id="ARBA00023136"/>
    </source>
</evidence>
<dbReference type="GO" id="GO:0008053">
    <property type="term" value="P:mitochondrial fusion"/>
    <property type="evidence" value="ECO:0007669"/>
    <property type="project" value="InterPro"/>
</dbReference>
<evidence type="ECO:0000259" key="9">
    <source>
        <dbReference type="Pfam" id="PF04935"/>
    </source>
</evidence>
<feature type="compositionally biased region" description="Basic residues" evidence="8">
    <location>
        <begin position="319"/>
        <end position="332"/>
    </location>
</feature>
<comment type="subcellular location">
    <subcellularLocation>
        <location evidence="1">Mitochondrion outer membrane</location>
    </subcellularLocation>
</comment>
<feature type="region of interest" description="Disordered" evidence="8">
    <location>
        <begin position="304"/>
        <end position="369"/>
    </location>
</feature>
<evidence type="ECO:0000256" key="5">
    <source>
        <dbReference type="ARBA" id="ARBA00022989"/>
    </source>
</evidence>
<keyword evidence="5" id="KW-1133">Transmembrane helix</keyword>
<feature type="domain" description="Ribosomal RNA-processing protein 14/surfeit locus protein 6 C-terminal" evidence="9">
    <location>
        <begin position="317"/>
        <end position="526"/>
    </location>
</feature>
<evidence type="ECO:0000313" key="10">
    <source>
        <dbReference type="Proteomes" id="UP000887565"/>
    </source>
</evidence>
<dbReference type="GO" id="GO:0005741">
    <property type="term" value="C:mitochondrial outer membrane"/>
    <property type="evidence" value="ECO:0007669"/>
    <property type="project" value="UniProtKB-SubCell"/>
</dbReference>
<keyword evidence="10" id="KW-1185">Reference proteome</keyword>
<keyword evidence="4" id="KW-1000">Mitochondrion outer membrane</keyword>
<dbReference type="PANTHER" id="PTHR21508:SF5">
    <property type="entry name" value="MITOGUARDIN"/>
    <property type="match status" value="1"/>
</dbReference>
<evidence type="ECO:0000256" key="6">
    <source>
        <dbReference type="ARBA" id="ARBA00023128"/>
    </source>
</evidence>
<dbReference type="AlphaFoldDB" id="A0A915IU26"/>
<dbReference type="WBParaSite" id="nRc.2.0.1.t17553-RA">
    <property type="protein sequence ID" value="nRc.2.0.1.t17553-RA"/>
    <property type="gene ID" value="nRc.2.0.1.g17553"/>
</dbReference>
<protein>
    <submittedName>
        <fullName evidence="11">Ribosomal RNA-processing protein 14/surfeit locus protein 6 C-terminal domain-containing protein</fullName>
    </submittedName>
</protein>
<evidence type="ECO:0000256" key="8">
    <source>
        <dbReference type="SAM" id="MobiDB-lite"/>
    </source>
</evidence>
<feature type="compositionally biased region" description="Basic residues" evidence="8">
    <location>
        <begin position="523"/>
        <end position="539"/>
    </location>
</feature>
<dbReference type="OMA" id="ICRARAQ"/>
<feature type="compositionally biased region" description="Basic and acidic residues" evidence="8">
    <location>
        <begin position="398"/>
        <end position="409"/>
    </location>
</feature>
<dbReference type="Proteomes" id="UP000887565">
    <property type="component" value="Unplaced"/>
</dbReference>